<dbReference type="SUPFAM" id="SSF55874">
    <property type="entry name" value="ATPase domain of HSP90 chaperone/DNA topoisomerase II/histidine kinase"/>
    <property type="match status" value="1"/>
</dbReference>
<evidence type="ECO:0000256" key="2">
    <source>
        <dbReference type="ARBA" id="ARBA00022679"/>
    </source>
</evidence>
<keyword evidence="6" id="KW-0902">Two-component regulatory system</keyword>
<dbReference type="PROSITE" id="PS50109">
    <property type="entry name" value="HIS_KIN"/>
    <property type="match status" value="1"/>
</dbReference>
<organism evidence="9">
    <name type="scientific">hydrothermal vent metagenome</name>
    <dbReference type="NCBI Taxonomy" id="652676"/>
    <lineage>
        <taxon>unclassified sequences</taxon>
        <taxon>metagenomes</taxon>
        <taxon>ecological metagenomes</taxon>
    </lineage>
</organism>
<dbReference type="SMART" id="SM00387">
    <property type="entry name" value="HATPase_c"/>
    <property type="match status" value="1"/>
</dbReference>
<evidence type="ECO:0000256" key="6">
    <source>
        <dbReference type="ARBA" id="ARBA00023012"/>
    </source>
</evidence>
<proteinExistence type="predicted"/>
<dbReference type="Pfam" id="PF00512">
    <property type="entry name" value="HisKA"/>
    <property type="match status" value="1"/>
</dbReference>
<dbReference type="InterPro" id="IPR003594">
    <property type="entry name" value="HATPase_dom"/>
</dbReference>
<feature type="domain" description="Histidine kinase" evidence="8">
    <location>
        <begin position="56"/>
        <end position="276"/>
    </location>
</feature>
<dbReference type="Gene3D" id="3.30.565.10">
    <property type="entry name" value="Histidine kinase-like ATPase, C-terminal domain"/>
    <property type="match status" value="1"/>
</dbReference>
<dbReference type="CDD" id="cd00082">
    <property type="entry name" value="HisKA"/>
    <property type="match status" value="1"/>
</dbReference>
<dbReference type="GO" id="GO:0000155">
    <property type="term" value="F:phosphorelay sensor kinase activity"/>
    <property type="evidence" value="ECO:0007669"/>
    <property type="project" value="InterPro"/>
</dbReference>
<gene>
    <name evidence="9" type="ORF">MNBD_GAMMA20-1707</name>
</gene>
<keyword evidence="1" id="KW-0597">Phosphoprotein</keyword>
<keyword evidence="7" id="KW-0175">Coiled coil</keyword>
<reference evidence="9" key="1">
    <citation type="submission" date="2018-06" db="EMBL/GenBank/DDBJ databases">
        <authorList>
            <person name="Zhirakovskaya E."/>
        </authorList>
    </citation>
    <scope>NUCLEOTIDE SEQUENCE</scope>
</reference>
<dbReference type="InterPro" id="IPR036097">
    <property type="entry name" value="HisK_dim/P_sf"/>
</dbReference>
<evidence type="ECO:0000256" key="7">
    <source>
        <dbReference type="SAM" id="Coils"/>
    </source>
</evidence>
<dbReference type="SUPFAM" id="SSF47384">
    <property type="entry name" value="Homodimeric domain of signal transducing histidine kinase"/>
    <property type="match status" value="1"/>
</dbReference>
<dbReference type="GO" id="GO:0005524">
    <property type="term" value="F:ATP binding"/>
    <property type="evidence" value="ECO:0007669"/>
    <property type="project" value="UniProtKB-KW"/>
</dbReference>
<dbReference type="EMBL" id="UOFU01000182">
    <property type="protein sequence ID" value="VAW99883.1"/>
    <property type="molecule type" value="Genomic_DNA"/>
</dbReference>
<evidence type="ECO:0000256" key="1">
    <source>
        <dbReference type="ARBA" id="ARBA00022553"/>
    </source>
</evidence>
<dbReference type="PRINTS" id="PR00344">
    <property type="entry name" value="BCTRLSENSOR"/>
</dbReference>
<dbReference type="PANTHER" id="PTHR43065:SF10">
    <property type="entry name" value="PEROXIDE STRESS-ACTIVATED HISTIDINE KINASE MAK3"/>
    <property type="match status" value="1"/>
</dbReference>
<dbReference type="InterPro" id="IPR003661">
    <property type="entry name" value="HisK_dim/P_dom"/>
</dbReference>
<dbReference type="InterPro" id="IPR004358">
    <property type="entry name" value="Sig_transdc_His_kin-like_C"/>
</dbReference>
<feature type="coiled-coil region" evidence="7">
    <location>
        <begin position="13"/>
        <end position="40"/>
    </location>
</feature>
<name>A0A3B1AJ58_9ZZZZ</name>
<dbReference type="PANTHER" id="PTHR43065">
    <property type="entry name" value="SENSOR HISTIDINE KINASE"/>
    <property type="match status" value="1"/>
</dbReference>
<keyword evidence="5" id="KW-0067">ATP-binding</keyword>
<evidence type="ECO:0000259" key="8">
    <source>
        <dbReference type="PROSITE" id="PS50109"/>
    </source>
</evidence>
<dbReference type="Pfam" id="PF02518">
    <property type="entry name" value="HATPase_c"/>
    <property type="match status" value="1"/>
</dbReference>
<dbReference type="SMART" id="SM00388">
    <property type="entry name" value="HisKA"/>
    <property type="match status" value="1"/>
</dbReference>
<accession>A0A3B1AJ58</accession>
<dbReference type="InterPro" id="IPR036890">
    <property type="entry name" value="HATPase_C_sf"/>
</dbReference>
<keyword evidence="4" id="KW-0418">Kinase</keyword>
<evidence type="ECO:0000256" key="5">
    <source>
        <dbReference type="ARBA" id="ARBA00022840"/>
    </source>
</evidence>
<dbReference type="Gene3D" id="1.10.287.130">
    <property type="match status" value="1"/>
</dbReference>
<evidence type="ECO:0000256" key="3">
    <source>
        <dbReference type="ARBA" id="ARBA00022741"/>
    </source>
</evidence>
<protein>
    <recommendedName>
        <fullName evidence="8">Histidine kinase domain-containing protein</fullName>
    </recommendedName>
</protein>
<sequence length="285" mass="31500">HLEELVADRTQELSSINEQLRKEITEREQAEEIARQHQEKLAHVARINTVGEMASGLAHEINQPLAAIATYTQGCLHRLRKADDDPQKLGPILEQIIVQAQRAATIVQHLRNFVTKGKPHREPTDITQVVRRAVSLVRGEILSNEIKLDILQDATLPPVNADAIQVEQVILNLLRNAIDALSEVKEGVEGDRKELKIMLDCCKNQEISITISDTGPGFSDDTRDKLSSPFFSTKPEGMGLGLAISTTIIEDHGGRLSHEVNDAGGATFRFTLPANGRRSERHAQA</sequence>
<keyword evidence="3" id="KW-0547">Nucleotide-binding</keyword>
<feature type="non-terminal residue" evidence="9">
    <location>
        <position position="1"/>
    </location>
</feature>
<keyword evidence="2" id="KW-0808">Transferase</keyword>
<dbReference type="InterPro" id="IPR005467">
    <property type="entry name" value="His_kinase_dom"/>
</dbReference>
<evidence type="ECO:0000256" key="4">
    <source>
        <dbReference type="ARBA" id="ARBA00022777"/>
    </source>
</evidence>
<dbReference type="AlphaFoldDB" id="A0A3B1AJ58"/>
<evidence type="ECO:0000313" key="9">
    <source>
        <dbReference type="EMBL" id="VAW99883.1"/>
    </source>
</evidence>